<gene>
    <name evidence="2" type="ORF">PYCCODRAFT_1467415</name>
</gene>
<dbReference type="AlphaFoldDB" id="A0A1Y2INM1"/>
<dbReference type="STRING" id="1353009.A0A1Y2INM1"/>
<evidence type="ECO:0000313" key="3">
    <source>
        <dbReference type="Proteomes" id="UP000193067"/>
    </source>
</evidence>
<name>A0A1Y2INM1_TRAC3</name>
<sequence length="292" mass="31313">MEARSPIAPPTHAHTTNSRPTTAASAAPTLGHLGVLPPSTFTPSAPLSGGDFTPIFLPCSIGGFPTVHLGMPEALTRNIDPTQLRDWSAHSPATTTAVLVYRTDCSTDETMTSMVTTLRLAVVAITGCQNVVVSPAIAARGPDGDVIEPVPVTFFISHLSKTAATRLKKQICWSTREVAFFSYDLVTTIPPFLFGLEGFIQRDPQEIEEVVRGTLMQPEYRNFTLSLALHNPDFSGGIAHTIEGLMRSIEALGNALGIDVAQAATGWIMSELIARLPRSLAGMMVTKEFDVL</sequence>
<organism evidence="2 3">
    <name type="scientific">Trametes coccinea (strain BRFM310)</name>
    <name type="common">Pycnoporus coccineus</name>
    <dbReference type="NCBI Taxonomy" id="1353009"/>
    <lineage>
        <taxon>Eukaryota</taxon>
        <taxon>Fungi</taxon>
        <taxon>Dikarya</taxon>
        <taxon>Basidiomycota</taxon>
        <taxon>Agaricomycotina</taxon>
        <taxon>Agaricomycetes</taxon>
        <taxon>Polyporales</taxon>
        <taxon>Polyporaceae</taxon>
        <taxon>Trametes</taxon>
    </lineage>
</organism>
<protein>
    <submittedName>
        <fullName evidence="2">Uncharacterized protein</fullName>
    </submittedName>
</protein>
<feature type="region of interest" description="Disordered" evidence="1">
    <location>
        <begin position="1"/>
        <end position="25"/>
    </location>
</feature>
<feature type="compositionally biased region" description="Low complexity" evidence="1">
    <location>
        <begin position="15"/>
        <end position="25"/>
    </location>
</feature>
<reference evidence="2 3" key="1">
    <citation type="journal article" date="2015" name="Biotechnol. Biofuels">
        <title>Enhanced degradation of softwood versus hardwood by the white-rot fungus Pycnoporus coccineus.</title>
        <authorList>
            <person name="Couturier M."/>
            <person name="Navarro D."/>
            <person name="Chevret D."/>
            <person name="Henrissat B."/>
            <person name="Piumi F."/>
            <person name="Ruiz-Duenas F.J."/>
            <person name="Martinez A.T."/>
            <person name="Grigoriev I.V."/>
            <person name="Riley R."/>
            <person name="Lipzen A."/>
            <person name="Berrin J.G."/>
            <person name="Master E.R."/>
            <person name="Rosso M.N."/>
        </authorList>
    </citation>
    <scope>NUCLEOTIDE SEQUENCE [LARGE SCALE GENOMIC DNA]</scope>
    <source>
        <strain evidence="2 3">BRFM310</strain>
    </source>
</reference>
<dbReference type="Proteomes" id="UP000193067">
    <property type="component" value="Unassembled WGS sequence"/>
</dbReference>
<accession>A0A1Y2INM1</accession>
<dbReference type="OrthoDB" id="2752934at2759"/>
<keyword evidence="3" id="KW-1185">Reference proteome</keyword>
<dbReference type="EMBL" id="KZ084103">
    <property type="protein sequence ID" value="OSD02715.1"/>
    <property type="molecule type" value="Genomic_DNA"/>
</dbReference>
<proteinExistence type="predicted"/>
<evidence type="ECO:0000256" key="1">
    <source>
        <dbReference type="SAM" id="MobiDB-lite"/>
    </source>
</evidence>
<evidence type="ECO:0000313" key="2">
    <source>
        <dbReference type="EMBL" id="OSD02715.1"/>
    </source>
</evidence>